<proteinExistence type="predicted"/>
<dbReference type="InterPro" id="IPR008065">
    <property type="entry name" value="NPFF"/>
</dbReference>
<reference evidence="2" key="1">
    <citation type="journal article" date="2023" name="Science">
        <title>Genome structures resolve the early diversification of teleost fishes.</title>
        <authorList>
            <person name="Parey E."/>
            <person name="Louis A."/>
            <person name="Montfort J."/>
            <person name="Bouchez O."/>
            <person name="Roques C."/>
            <person name="Iampietro C."/>
            <person name="Lluch J."/>
            <person name="Castinel A."/>
            <person name="Donnadieu C."/>
            <person name="Desvignes T."/>
            <person name="Floi Bucao C."/>
            <person name="Jouanno E."/>
            <person name="Wen M."/>
            <person name="Mejri S."/>
            <person name="Dirks R."/>
            <person name="Jansen H."/>
            <person name="Henkel C."/>
            <person name="Chen W.J."/>
            <person name="Zahm M."/>
            <person name="Cabau C."/>
            <person name="Klopp C."/>
            <person name="Thompson A.W."/>
            <person name="Robinson-Rechavi M."/>
            <person name="Braasch I."/>
            <person name="Lecointre G."/>
            <person name="Bobe J."/>
            <person name="Postlethwait J.H."/>
            <person name="Berthelot C."/>
            <person name="Roest Crollius H."/>
            <person name="Guiguen Y."/>
        </authorList>
    </citation>
    <scope>NUCLEOTIDE SEQUENCE</scope>
    <source>
        <strain evidence="2">WJC10195</strain>
    </source>
</reference>
<dbReference type="AlphaFoldDB" id="A0A9Q1FHG4"/>
<feature type="compositionally biased region" description="Basic residues" evidence="1">
    <location>
        <begin position="23"/>
        <end position="33"/>
    </location>
</feature>
<accession>A0A9Q1FHG4</accession>
<feature type="region of interest" description="Disordered" evidence="1">
    <location>
        <begin position="1"/>
        <end position="37"/>
    </location>
</feature>
<dbReference type="OrthoDB" id="8878267at2759"/>
<sequence length="181" mass="20128">MGEHTYIRTVAERRSLRPLDRTRPRKSSAKPRPSHASLDESALLHFAPGAMETGAWLTLLGLVLALAGASRALQEERALDSGERLRRHSEEGYTDQLSEAMEGGDQGRETLDERVLKAVLHSLLQGSQRYGRNPSILHQPQRFGRGARGAPIADGRIQSRDWESVPGQIWSMAVPQRFGKK</sequence>
<evidence type="ECO:0008006" key="4">
    <source>
        <dbReference type="Google" id="ProtNLM"/>
    </source>
</evidence>
<gene>
    <name evidence="2" type="ORF">SKAU_G00154810</name>
</gene>
<comment type="caution">
    <text evidence="2">The sequence shown here is derived from an EMBL/GenBank/DDBJ whole genome shotgun (WGS) entry which is preliminary data.</text>
</comment>
<dbReference type="PRINTS" id="PR01682">
    <property type="entry name" value="FMRFAMIDEPEP"/>
</dbReference>
<evidence type="ECO:0000313" key="3">
    <source>
        <dbReference type="Proteomes" id="UP001152622"/>
    </source>
</evidence>
<dbReference type="Pfam" id="PF15085">
    <property type="entry name" value="NPFF"/>
    <property type="match status" value="1"/>
</dbReference>
<keyword evidence="3" id="KW-1185">Reference proteome</keyword>
<name>A0A9Q1FHG4_SYNKA</name>
<evidence type="ECO:0000313" key="2">
    <source>
        <dbReference type="EMBL" id="KAJ8358956.1"/>
    </source>
</evidence>
<dbReference type="EMBL" id="JAINUF010000005">
    <property type="protein sequence ID" value="KAJ8358956.1"/>
    <property type="molecule type" value="Genomic_DNA"/>
</dbReference>
<protein>
    <recommendedName>
        <fullName evidence="4">Pro-FMRFamide-related neuropeptide FF</fullName>
    </recommendedName>
</protein>
<dbReference type="Proteomes" id="UP001152622">
    <property type="component" value="Chromosome 5"/>
</dbReference>
<organism evidence="2 3">
    <name type="scientific">Synaphobranchus kaupii</name>
    <name type="common">Kaup's arrowtooth eel</name>
    <dbReference type="NCBI Taxonomy" id="118154"/>
    <lineage>
        <taxon>Eukaryota</taxon>
        <taxon>Metazoa</taxon>
        <taxon>Chordata</taxon>
        <taxon>Craniata</taxon>
        <taxon>Vertebrata</taxon>
        <taxon>Euteleostomi</taxon>
        <taxon>Actinopterygii</taxon>
        <taxon>Neopterygii</taxon>
        <taxon>Teleostei</taxon>
        <taxon>Anguilliformes</taxon>
        <taxon>Synaphobranchidae</taxon>
        <taxon>Synaphobranchus</taxon>
    </lineage>
</organism>
<evidence type="ECO:0000256" key="1">
    <source>
        <dbReference type="SAM" id="MobiDB-lite"/>
    </source>
</evidence>
<dbReference type="PANTHER" id="PTHR15044:SF0">
    <property type="entry name" value="PRO-FMRFAMIDE-RELATED NEUROPEPTIDE FF"/>
    <property type="match status" value="1"/>
</dbReference>
<dbReference type="GO" id="GO:0005184">
    <property type="term" value="F:neuropeptide hormone activity"/>
    <property type="evidence" value="ECO:0007669"/>
    <property type="project" value="InterPro"/>
</dbReference>
<feature type="compositionally biased region" description="Basic and acidic residues" evidence="1">
    <location>
        <begin position="1"/>
        <end position="22"/>
    </location>
</feature>
<dbReference type="PANTHER" id="PTHR15044">
    <property type="entry name" value="NEUROPEPTIDE FF"/>
    <property type="match status" value="1"/>
</dbReference>